<keyword evidence="4" id="KW-1185">Reference proteome</keyword>
<evidence type="ECO:0000313" key="3">
    <source>
        <dbReference type="EMBL" id="EYB84265.1"/>
    </source>
</evidence>
<proteinExistence type="predicted"/>
<feature type="chain" id="PRO_5001488817" evidence="2">
    <location>
        <begin position="23"/>
        <end position="250"/>
    </location>
</feature>
<evidence type="ECO:0000256" key="2">
    <source>
        <dbReference type="SAM" id="SignalP"/>
    </source>
</evidence>
<evidence type="ECO:0000313" key="4">
    <source>
        <dbReference type="Proteomes" id="UP000024635"/>
    </source>
</evidence>
<feature type="signal peptide" evidence="2">
    <location>
        <begin position="1"/>
        <end position="22"/>
    </location>
</feature>
<feature type="compositionally biased region" description="Basic residues" evidence="1">
    <location>
        <begin position="240"/>
        <end position="250"/>
    </location>
</feature>
<organism evidence="3 4">
    <name type="scientific">Ancylostoma ceylanicum</name>
    <dbReference type="NCBI Taxonomy" id="53326"/>
    <lineage>
        <taxon>Eukaryota</taxon>
        <taxon>Metazoa</taxon>
        <taxon>Ecdysozoa</taxon>
        <taxon>Nematoda</taxon>
        <taxon>Chromadorea</taxon>
        <taxon>Rhabditida</taxon>
        <taxon>Rhabditina</taxon>
        <taxon>Rhabditomorpha</taxon>
        <taxon>Strongyloidea</taxon>
        <taxon>Ancylostomatidae</taxon>
        <taxon>Ancylostomatinae</taxon>
        <taxon>Ancylostoma</taxon>
    </lineage>
</organism>
<protein>
    <submittedName>
        <fullName evidence="3">Uncharacterized protein</fullName>
    </submittedName>
</protein>
<evidence type="ECO:0000256" key="1">
    <source>
        <dbReference type="SAM" id="MobiDB-lite"/>
    </source>
</evidence>
<feature type="region of interest" description="Disordered" evidence="1">
    <location>
        <begin position="228"/>
        <end position="250"/>
    </location>
</feature>
<keyword evidence="2" id="KW-0732">Signal</keyword>
<gene>
    <name evidence="3" type="primary">Acey_s0320.g2391</name>
    <name evidence="3" type="ORF">Y032_0320g2391</name>
</gene>
<reference evidence="4" key="1">
    <citation type="journal article" date="2015" name="Nat. Genet.">
        <title>The genome and transcriptome of the zoonotic hookworm Ancylostoma ceylanicum identify infection-specific gene families.</title>
        <authorList>
            <person name="Schwarz E.M."/>
            <person name="Hu Y."/>
            <person name="Antoshechkin I."/>
            <person name="Miller M.M."/>
            <person name="Sternberg P.W."/>
            <person name="Aroian R.V."/>
        </authorList>
    </citation>
    <scope>NUCLEOTIDE SEQUENCE</scope>
    <source>
        <strain evidence="4">HY135</strain>
    </source>
</reference>
<name>A0A016S0T6_9BILA</name>
<sequence length="250" mass="27237">MQSIRFDSAFAVTAVLLALGHAARFHDNYRKKQAIKLNDTIVLIGEQWLRQPCRVPIEPLSRQMHSASGQDHSATMSSQGTGLGLQDQQMLRHSPPPYMYPWQLGNFAPMNAACSLPVPCDNPYGLGGARAASPSTPPFNYDSLLNNIQLLASGRSAPELHGTSMRTAEDTLRRIYECIQHFRSPNSNAIGAHQNGLGNVSGIHQQPQQMGSSNNNGATVVQQNHNTEAIQTTGENPTSKSKKANAMRSH</sequence>
<dbReference type="AlphaFoldDB" id="A0A016S0T6"/>
<comment type="caution">
    <text evidence="3">The sequence shown here is derived from an EMBL/GenBank/DDBJ whole genome shotgun (WGS) entry which is preliminary data.</text>
</comment>
<accession>A0A016S0T6</accession>
<feature type="compositionally biased region" description="Polar residues" evidence="1">
    <location>
        <begin position="228"/>
        <end position="239"/>
    </location>
</feature>
<dbReference type="Proteomes" id="UP000024635">
    <property type="component" value="Unassembled WGS sequence"/>
</dbReference>
<dbReference type="EMBL" id="JARK01001656">
    <property type="protein sequence ID" value="EYB84265.1"/>
    <property type="molecule type" value="Genomic_DNA"/>
</dbReference>